<dbReference type="GO" id="GO:0006260">
    <property type="term" value="P:DNA replication"/>
    <property type="evidence" value="ECO:0007669"/>
    <property type="project" value="UniProtKB-UniRule"/>
</dbReference>
<evidence type="ECO:0000256" key="4">
    <source>
        <dbReference type="ARBA" id="ARBA00022705"/>
    </source>
</evidence>
<dbReference type="GO" id="GO:0003688">
    <property type="term" value="F:DNA replication origin binding"/>
    <property type="evidence" value="ECO:0007669"/>
    <property type="project" value="UniProtKB-UniRule"/>
</dbReference>
<comment type="function">
    <text evidence="6">Component of the origin recognition complex (ORC) that binds origins of replication. DNA-binding is ATP-dependent. ORC is required to assemble the pre-replication complex necessary to initiate DNA replication.</text>
</comment>
<keyword evidence="10" id="KW-1185">Reference proteome</keyword>
<dbReference type="Pfam" id="PF24882">
    <property type="entry name" value="WHD_ORC2"/>
    <property type="match status" value="1"/>
</dbReference>
<protein>
    <recommendedName>
        <fullName evidence="3 6">Origin recognition complex subunit 2</fullName>
    </recommendedName>
</protein>
<dbReference type="PANTHER" id="PTHR14052">
    <property type="entry name" value="ORIGIN RECOGNITION COMPLEX SUBUNIT 2"/>
    <property type="match status" value="1"/>
</dbReference>
<organism evidence="9 10">
    <name type="scientific">Ancylostoma ceylanicum</name>
    <dbReference type="NCBI Taxonomy" id="53326"/>
    <lineage>
        <taxon>Eukaryota</taxon>
        <taxon>Metazoa</taxon>
        <taxon>Ecdysozoa</taxon>
        <taxon>Nematoda</taxon>
        <taxon>Chromadorea</taxon>
        <taxon>Rhabditida</taxon>
        <taxon>Rhabditina</taxon>
        <taxon>Rhabditomorpha</taxon>
        <taxon>Strongyloidea</taxon>
        <taxon>Ancylostomatidae</taxon>
        <taxon>Ancylostomatinae</taxon>
        <taxon>Ancylostoma</taxon>
    </lineage>
</organism>
<accession>A0A0D6LIS8</accession>
<dbReference type="InterPro" id="IPR007220">
    <property type="entry name" value="ORC2"/>
</dbReference>
<evidence type="ECO:0000259" key="7">
    <source>
        <dbReference type="Pfam" id="PF04084"/>
    </source>
</evidence>
<evidence type="ECO:0000256" key="3">
    <source>
        <dbReference type="ARBA" id="ARBA00019080"/>
    </source>
</evidence>
<comment type="similarity">
    <text evidence="2 6">Belongs to the ORC2 family.</text>
</comment>
<keyword evidence="4 6" id="KW-0235">DNA replication</keyword>
<dbReference type="Pfam" id="PF04084">
    <property type="entry name" value="RecA-like_ORC2"/>
    <property type="match status" value="2"/>
</dbReference>
<feature type="domain" description="Origin recognition complex subunit 2 winged-helix" evidence="8">
    <location>
        <begin position="229"/>
        <end position="275"/>
    </location>
</feature>
<evidence type="ECO:0000256" key="5">
    <source>
        <dbReference type="ARBA" id="ARBA00023242"/>
    </source>
</evidence>
<gene>
    <name evidence="9" type="ORF">ANCCEY_13370</name>
</gene>
<feature type="domain" description="Origin recognition complex subunit 2 RecA-like" evidence="7">
    <location>
        <begin position="55"/>
        <end position="82"/>
    </location>
</feature>
<keyword evidence="5 6" id="KW-0539">Nucleus</keyword>
<evidence type="ECO:0000256" key="1">
    <source>
        <dbReference type="ARBA" id="ARBA00004123"/>
    </source>
</evidence>
<feature type="domain" description="Origin recognition complex subunit 2 RecA-like" evidence="7">
    <location>
        <begin position="100"/>
        <end position="165"/>
    </location>
</feature>
<evidence type="ECO:0000256" key="2">
    <source>
        <dbReference type="ARBA" id="ARBA00007421"/>
    </source>
</evidence>
<sequence>MNEIAFRLCEEYEDDDAENEDTSEQFSHCDLGLLRDFFNSDELIKKNQKQIDSIRVDFPWWTYCLAGGFNVLLYGVGSKRDLQKRRSLVDWAKHIACTIEEKKLQLIILLDNIDSPNLRDPVDQAVLAALAANPAVLMLATVDHINATLLWTNVLLESFNWVYCRADTYIFPADELLAGQSSLLGLNPKSSHSAHSLSSLDVLWQSLATNSRSIFRLFYALFFTNNEPVAFWDLFNAAKDDFLVSSDTALRQQLVEFSDHRILRWKRGEDGNEQLVGSLDRPLVEKFLAEKGLNLELI</sequence>
<dbReference type="AlphaFoldDB" id="A0A0D6LIS8"/>
<name>A0A0D6LIS8_9BILA</name>
<comment type="subcellular location">
    <subcellularLocation>
        <location evidence="1 6">Nucleus</location>
    </subcellularLocation>
</comment>
<evidence type="ECO:0000313" key="9">
    <source>
        <dbReference type="EMBL" id="EPB67532.1"/>
    </source>
</evidence>
<evidence type="ECO:0000313" key="10">
    <source>
        <dbReference type="Proteomes" id="UP000054495"/>
    </source>
</evidence>
<reference evidence="9 10" key="1">
    <citation type="submission" date="2013-05" db="EMBL/GenBank/DDBJ databases">
        <title>Draft genome of the parasitic nematode Anyclostoma ceylanicum.</title>
        <authorList>
            <person name="Mitreva M."/>
        </authorList>
    </citation>
    <scope>NUCLEOTIDE SEQUENCE [LARGE SCALE GENOMIC DNA]</scope>
</reference>
<dbReference type="Proteomes" id="UP000054495">
    <property type="component" value="Unassembled WGS sequence"/>
</dbReference>
<dbReference type="InterPro" id="IPR056772">
    <property type="entry name" value="RecA-like_ORC2"/>
</dbReference>
<dbReference type="InterPro" id="IPR056773">
    <property type="entry name" value="WHD_ORC2"/>
</dbReference>
<dbReference type="PANTHER" id="PTHR14052:SF0">
    <property type="entry name" value="ORIGIN RECOGNITION COMPLEX SUBUNIT 2"/>
    <property type="match status" value="1"/>
</dbReference>
<proteinExistence type="inferred from homology"/>
<evidence type="ECO:0000256" key="6">
    <source>
        <dbReference type="RuleBase" id="RU368084"/>
    </source>
</evidence>
<dbReference type="EMBL" id="KE125649">
    <property type="protein sequence ID" value="EPB67532.1"/>
    <property type="molecule type" value="Genomic_DNA"/>
</dbReference>
<evidence type="ECO:0000259" key="8">
    <source>
        <dbReference type="Pfam" id="PF24882"/>
    </source>
</evidence>
<comment type="subunit">
    <text evidence="6">Component of the origin recognition complex (ORC).</text>
</comment>
<dbReference type="GO" id="GO:0005664">
    <property type="term" value="C:nuclear origin of replication recognition complex"/>
    <property type="evidence" value="ECO:0007669"/>
    <property type="project" value="UniProtKB-UniRule"/>
</dbReference>